<evidence type="ECO:0000313" key="1">
    <source>
        <dbReference type="EMBL" id="RGQ54583.1"/>
    </source>
</evidence>
<proteinExistence type="predicted"/>
<gene>
    <name evidence="1" type="ORF">DWY92_00855</name>
</gene>
<evidence type="ECO:0000313" key="2">
    <source>
        <dbReference type="Proteomes" id="UP000283680"/>
    </source>
</evidence>
<dbReference type="InterPro" id="IPR032318">
    <property type="entry name" value="DUF4848"/>
</dbReference>
<sequence length="358" mass="40327">MKKILFLATILLANISCQEEEINTQIEPSVPQSKNLQIVQITNQGEIIPINGTTTRSSVEGELALQFISESDYQSTITEISHMTAKERLEYVDNFISLQKLANEADMELDEIGAVATSEADFRKKYAQYVEKYSEKLITNKYDVEDLTLYVPDGDNLSTYLINENKKVVIGNEVKEISLNNDMSSSEKAVFAADTRAGATNQFTFKETKDGKKTTGSVTLEASSGIFVHVGCQKKLWYGWRRDTHRDIFFQLSASPMYYTLPNAIGEPYRLNSVQYHAFHDNGGDYKFATGGLQPGNRILSGNLRVWTDMMVNTADSVLYKYVYVNYEGKKYGNFGDHKLPRLDNNKAYGGSFTLTMP</sequence>
<dbReference type="EMBL" id="QRTH01000001">
    <property type="protein sequence ID" value="RGQ54583.1"/>
    <property type="molecule type" value="Genomic_DNA"/>
</dbReference>
<dbReference type="Pfam" id="PF16140">
    <property type="entry name" value="DUF4848"/>
    <property type="match status" value="1"/>
</dbReference>
<comment type="caution">
    <text evidence="1">The sequence shown here is derived from an EMBL/GenBank/DDBJ whole genome shotgun (WGS) entry which is preliminary data.</text>
</comment>
<protein>
    <submittedName>
        <fullName evidence="1">DUF4848 domain-containing protein</fullName>
    </submittedName>
</protein>
<accession>A0A412BID8</accession>
<name>A0A412BID8_BACUN</name>
<dbReference type="Proteomes" id="UP000283680">
    <property type="component" value="Unassembled WGS sequence"/>
</dbReference>
<organism evidence="1 2">
    <name type="scientific">Bacteroides uniformis</name>
    <dbReference type="NCBI Taxonomy" id="820"/>
    <lineage>
        <taxon>Bacteria</taxon>
        <taxon>Pseudomonadati</taxon>
        <taxon>Bacteroidota</taxon>
        <taxon>Bacteroidia</taxon>
        <taxon>Bacteroidales</taxon>
        <taxon>Bacteroidaceae</taxon>
        <taxon>Bacteroides</taxon>
    </lineage>
</organism>
<reference evidence="1 2" key="1">
    <citation type="submission" date="2018-08" db="EMBL/GenBank/DDBJ databases">
        <title>A genome reference for cultivated species of the human gut microbiota.</title>
        <authorList>
            <person name="Zou Y."/>
            <person name="Xue W."/>
            <person name="Luo G."/>
        </authorList>
    </citation>
    <scope>NUCLEOTIDE SEQUENCE [LARGE SCALE GENOMIC DNA]</scope>
    <source>
        <strain evidence="1 2">AF28-11</strain>
    </source>
</reference>
<dbReference type="AlphaFoldDB" id="A0A412BID8"/>
<dbReference type="RefSeq" id="WP_117966758.1">
    <property type="nucleotide sequence ID" value="NZ_JAHOJB010000005.1"/>
</dbReference>